<dbReference type="EMBL" id="MU003508">
    <property type="protein sequence ID" value="KAF2470543.1"/>
    <property type="molecule type" value="Genomic_DNA"/>
</dbReference>
<organism evidence="1 2">
    <name type="scientific">Lindgomyces ingoldianus</name>
    <dbReference type="NCBI Taxonomy" id="673940"/>
    <lineage>
        <taxon>Eukaryota</taxon>
        <taxon>Fungi</taxon>
        <taxon>Dikarya</taxon>
        <taxon>Ascomycota</taxon>
        <taxon>Pezizomycotina</taxon>
        <taxon>Dothideomycetes</taxon>
        <taxon>Pleosporomycetidae</taxon>
        <taxon>Pleosporales</taxon>
        <taxon>Lindgomycetaceae</taxon>
        <taxon>Lindgomyces</taxon>
    </lineage>
</organism>
<comment type="caution">
    <text evidence="1">The sequence shown here is derived from an EMBL/GenBank/DDBJ whole genome shotgun (WGS) entry which is preliminary data.</text>
</comment>
<proteinExistence type="predicted"/>
<accession>A0ACB6QVD9</accession>
<evidence type="ECO:0000313" key="2">
    <source>
        <dbReference type="Proteomes" id="UP000799755"/>
    </source>
</evidence>
<gene>
    <name evidence="1" type="ORF">BDR25DRAFT_226064</name>
</gene>
<protein>
    <submittedName>
        <fullName evidence="1">UbiA prenyltransferase</fullName>
    </submittedName>
</protein>
<dbReference type="Proteomes" id="UP000799755">
    <property type="component" value="Unassembled WGS sequence"/>
</dbReference>
<name>A0ACB6QVD9_9PLEO</name>
<evidence type="ECO:0000313" key="1">
    <source>
        <dbReference type="EMBL" id="KAF2470543.1"/>
    </source>
</evidence>
<sequence length="304" mass="34561">MRIFEHRKRSLIYHLRTLWLFTRSDLKTVVFPQTAFGYSAAFLRGTNTISLSSLFTNIPWHLPRIVFWIWLNLLGEVIANQRLSNSIIEDSINKPWRPLPSKRLTPDEARNLLLWILPVTYLVGRVIGGSEASVALMVLSYMYNDLGGANESWLVRNVLNACGLSSFSIGAAQVAAGPLSPLEDCLYMWVTILAVIITSTVQLQDLPDAEGDRARDRRTLQLVYGEKVARWSIAMPMLFWSLFCPCYWGLSVLGFLPSCLLGGLIATRVIFSRSRAADALTWKLWCLWMMVLYLLPLLYTVRKI</sequence>
<keyword evidence="2" id="KW-1185">Reference proteome</keyword>
<reference evidence="1" key="1">
    <citation type="journal article" date="2020" name="Stud. Mycol.">
        <title>101 Dothideomycetes genomes: a test case for predicting lifestyles and emergence of pathogens.</title>
        <authorList>
            <person name="Haridas S."/>
            <person name="Albert R."/>
            <person name="Binder M."/>
            <person name="Bloem J."/>
            <person name="Labutti K."/>
            <person name="Salamov A."/>
            <person name="Andreopoulos B."/>
            <person name="Baker S."/>
            <person name="Barry K."/>
            <person name="Bills G."/>
            <person name="Bluhm B."/>
            <person name="Cannon C."/>
            <person name="Castanera R."/>
            <person name="Culley D."/>
            <person name="Daum C."/>
            <person name="Ezra D."/>
            <person name="Gonzalez J."/>
            <person name="Henrissat B."/>
            <person name="Kuo A."/>
            <person name="Liang C."/>
            <person name="Lipzen A."/>
            <person name="Lutzoni F."/>
            <person name="Magnuson J."/>
            <person name="Mondo S."/>
            <person name="Nolan M."/>
            <person name="Ohm R."/>
            <person name="Pangilinan J."/>
            <person name="Park H.-J."/>
            <person name="Ramirez L."/>
            <person name="Alfaro M."/>
            <person name="Sun H."/>
            <person name="Tritt A."/>
            <person name="Yoshinaga Y."/>
            <person name="Zwiers L.-H."/>
            <person name="Turgeon B."/>
            <person name="Goodwin S."/>
            <person name="Spatafora J."/>
            <person name="Crous P."/>
            <person name="Grigoriev I."/>
        </authorList>
    </citation>
    <scope>NUCLEOTIDE SEQUENCE</scope>
    <source>
        <strain evidence="1">ATCC 200398</strain>
    </source>
</reference>